<evidence type="ECO:0000256" key="2">
    <source>
        <dbReference type="ARBA" id="ARBA00022737"/>
    </source>
</evidence>
<evidence type="ECO:0000256" key="1">
    <source>
        <dbReference type="ARBA" id="ARBA00022614"/>
    </source>
</evidence>
<evidence type="ECO:0000313" key="6">
    <source>
        <dbReference type="EMBL" id="CAB9521162.1"/>
    </source>
</evidence>
<evidence type="ECO:0000313" key="5">
    <source>
        <dbReference type="EMBL" id="CAB9518554.1"/>
    </source>
</evidence>
<feature type="transmembrane region" description="Helical" evidence="4">
    <location>
        <begin position="63"/>
        <end position="82"/>
    </location>
</feature>
<proteinExistence type="predicted"/>
<reference evidence="6" key="1">
    <citation type="submission" date="2020-06" db="EMBL/GenBank/DDBJ databases">
        <authorList>
            <consortium name="Plant Systems Biology data submission"/>
        </authorList>
    </citation>
    <scope>NUCLEOTIDE SEQUENCE</scope>
    <source>
        <strain evidence="6">D6</strain>
    </source>
</reference>
<evidence type="ECO:0000313" key="7">
    <source>
        <dbReference type="Proteomes" id="UP001153069"/>
    </source>
</evidence>
<dbReference type="Pfam" id="PF00560">
    <property type="entry name" value="LRR_1"/>
    <property type="match status" value="1"/>
</dbReference>
<dbReference type="OrthoDB" id="6359842at2759"/>
<comment type="caution">
    <text evidence="6">The sequence shown here is derived from an EMBL/GenBank/DDBJ whole genome shotgun (WGS) entry which is preliminary data.</text>
</comment>
<evidence type="ECO:0000256" key="3">
    <source>
        <dbReference type="SAM" id="MobiDB-lite"/>
    </source>
</evidence>
<dbReference type="SUPFAM" id="SSF52058">
    <property type="entry name" value="L domain-like"/>
    <property type="match status" value="1"/>
</dbReference>
<accession>A0A9N8EHD7</accession>
<organism evidence="6 7">
    <name type="scientific">Seminavis robusta</name>
    <dbReference type="NCBI Taxonomy" id="568900"/>
    <lineage>
        <taxon>Eukaryota</taxon>
        <taxon>Sar</taxon>
        <taxon>Stramenopiles</taxon>
        <taxon>Ochrophyta</taxon>
        <taxon>Bacillariophyta</taxon>
        <taxon>Bacillariophyceae</taxon>
        <taxon>Bacillariophycidae</taxon>
        <taxon>Naviculales</taxon>
        <taxon>Naviculaceae</taxon>
        <taxon>Seminavis</taxon>
    </lineage>
</organism>
<dbReference type="FunFam" id="3.80.10.10:FF:000041">
    <property type="entry name" value="LRR receptor-like serine/threonine-protein kinase ERECTA"/>
    <property type="match status" value="1"/>
</dbReference>
<dbReference type="Gene3D" id="3.80.10.10">
    <property type="entry name" value="Ribonuclease Inhibitor"/>
    <property type="match status" value="1"/>
</dbReference>
<name>A0A9N8EHD7_9STRA</name>
<keyword evidence="7" id="KW-1185">Reference proteome</keyword>
<dbReference type="InterPro" id="IPR001611">
    <property type="entry name" value="Leu-rich_rpt"/>
</dbReference>
<dbReference type="EMBL" id="CAICTM010000942">
    <property type="protein sequence ID" value="CAB9518554.1"/>
    <property type="molecule type" value="Genomic_DNA"/>
</dbReference>
<dbReference type="Proteomes" id="UP001153069">
    <property type="component" value="Unassembled WGS sequence"/>
</dbReference>
<keyword evidence="4" id="KW-1133">Transmembrane helix</keyword>
<sequence length="497" mass="52093">MSDDVTAPLESYDEDVFVDSLEDPAKKYAGMMKKAAPVAPKQPMAPMPEDEELLPPQFFGSKLMWLGLFWVTLVAVVIVVAVRATQSDDPTSAPMTMAPTVANATVIPDANATEIPDANATDIPATPAPTAGPPVSAPVATTMAPTVAATVPPVATTMDPTDAATVPPEETTMSPTAAATVPPVATTLSPTAAATGTPTMIAVETGAPTMIAVATGTPTMIEVATGTPTMIEVATGAPTETLLEATVEPTTAPVAATDVPATDAPVAETGAPTIAITQPPTILTEAPTVPLTLIDYLPDYSVEAILNPTSPQAFALLFVNYDVNIDTRTPEQLVQRFALATLYFALGRSWTQGSVLPSEEECTWFEDTGSYCNEDGFQEGLLLENNNLEDGPIPPEIGLLTSLKVVDMSDNEIVGDIPTYFGQLTILETLRLARNERLMGTVPTELENIPTLQELDLSGLEFVTGTIPEGLCDVPNLLFDCSPTLCGCDSCQCEAPQ</sequence>
<keyword evidence="2" id="KW-0677">Repeat</keyword>
<keyword evidence="4" id="KW-0812">Transmembrane</keyword>
<keyword evidence="4" id="KW-0472">Membrane</keyword>
<protein>
    <submittedName>
        <fullName evidence="6">Leucine Rich Repeat</fullName>
    </submittedName>
</protein>
<dbReference type="InterPro" id="IPR032675">
    <property type="entry name" value="LRR_dom_sf"/>
</dbReference>
<dbReference type="InterPro" id="IPR052592">
    <property type="entry name" value="LRR-RLK"/>
</dbReference>
<gene>
    <name evidence="6" type="ORF">SEMRO_1170_G248660.1</name>
    <name evidence="5" type="ORF">SEMRO_944_G223020.2</name>
</gene>
<evidence type="ECO:0000256" key="4">
    <source>
        <dbReference type="SAM" id="Phobius"/>
    </source>
</evidence>
<dbReference type="PANTHER" id="PTHR48054:SF82">
    <property type="entry name" value="LRR RECEPTOR-LIKE SERINE_THREONINE-PROTEIN KINASE FLS2"/>
    <property type="match status" value="1"/>
</dbReference>
<feature type="region of interest" description="Disordered" evidence="3">
    <location>
        <begin position="154"/>
        <end position="178"/>
    </location>
</feature>
<dbReference type="EMBL" id="CAICTM010001168">
    <property type="protein sequence ID" value="CAB9521162.1"/>
    <property type="molecule type" value="Genomic_DNA"/>
</dbReference>
<dbReference type="AlphaFoldDB" id="A0A9N8EHD7"/>
<keyword evidence="1" id="KW-0433">Leucine-rich repeat</keyword>
<dbReference type="PANTHER" id="PTHR48054">
    <property type="entry name" value="RECEPTOR KINASE-LIKE PROTEIN XA21"/>
    <property type="match status" value="1"/>
</dbReference>